<keyword evidence="5" id="KW-0496">Mitochondrion</keyword>
<dbReference type="PROSITE" id="PS51375">
    <property type="entry name" value="PPR"/>
    <property type="match status" value="3"/>
</dbReference>
<comment type="subcellular location">
    <subcellularLocation>
        <location evidence="1">Mitochondrion</location>
    </subcellularLocation>
</comment>
<dbReference type="Pfam" id="PF01535">
    <property type="entry name" value="PPR"/>
    <property type="match status" value="1"/>
</dbReference>
<dbReference type="NCBIfam" id="TIGR00756">
    <property type="entry name" value="PPR"/>
    <property type="match status" value="2"/>
</dbReference>
<evidence type="ECO:0000256" key="4">
    <source>
        <dbReference type="ARBA" id="ARBA00022946"/>
    </source>
</evidence>
<evidence type="ECO:0000256" key="1">
    <source>
        <dbReference type="ARBA" id="ARBA00004173"/>
    </source>
</evidence>
<feature type="repeat" description="PPR" evidence="6">
    <location>
        <begin position="167"/>
        <end position="201"/>
    </location>
</feature>
<dbReference type="GO" id="GO:0005739">
    <property type="term" value="C:mitochondrion"/>
    <property type="evidence" value="ECO:0007669"/>
    <property type="project" value="UniProtKB-SubCell"/>
</dbReference>
<reference evidence="7" key="1">
    <citation type="submission" date="2019-10" db="EMBL/GenBank/DDBJ databases">
        <authorList>
            <person name="Zhang R."/>
            <person name="Pan Y."/>
            <person name="Wang J."/>
            <person name="Ma R."/>
            <person name="Yu S."/>
        </authorList>
    </citation>
    <scope>NUCLEOTIDE SEQUENCE</scope>
    <source>
        <strain evidence="7">LA-IB0</strain>
        <tissue evidence="7">Leaf</tissue>
    </source>
</reference>
<accession>A0AAV6YAX9</accession>
<dbReference type="InterPro" id="IPR002885">
    <property type="entry name" value="PPR_rpt"/>
</dbReference>
<sequence length="497" mass="57341">MMSSGHRFRAGASASVRWLSSEVKVAAPPPEDDRLYRRLSALGYIKGTVASTINKYIREGKSVRKFELESCIKELRKYKRFQHALEIMEWMESRKMNFAHKDYAIQLDLIAKAKGIAAAENHFSGLSPSAKVHCTYGALLNCYCDEKMTDKALDLFAKMVKMGVVVKPIPFNNLMSLYLRIGQPEKVPILGEEMKKRNIQPDTFTYNLLMNSYSCLNDIEGVERVFEEMKRENWKQCNWTVYSNLAILYIKGGYREKAELALRNLEKEMGSHDREAYHFLITLYASISDLHHVHRIWTNLKSSFKVVTNKSYLIMLQALSKLNDVHGVKKCYKEWESGCSSFDIRLTNTAIGAYLTHDMLEEAESVLQNAIDRSDGPFFKALEKFMIFFLEKNQIEQALQIMEVATSKVRNNEWRLKSDTKDRFLNYFKEKSDVSSAEEFYKFMKRTNCIDSHLYKSLLQTYVAAGKTMVEARERIEGDGIEMSSELEHLVASVCPE</sequence>
<gene>
    <name evidence="7" type="ORF">BUALT_Bualt02G0243100</name>
</gene>
<evidence type="ECO:0000256" key="3">
    <source>
        <dbReference type="ARBA" id="ARBA00022737"/>
    </source>
</evidence>
<dbReference type="AlphaFoldDB" id="A0AAV6YAX9"/>
<comment type="similarity">
    <text evidence="2">Belongs to the PPR family. P subfamily.</text>
</comment>
<evidence type="ECO:0008006" key="9">
    <source>
        <dbReference type="Google" id="ProtNLM"/>
    </source>
</evidence>
<dbReference type="PANTHER" id="PTHR45717:SF8">
    <property type="entry name" value="OS01G0301000 PROTEIN"/>
    <property type="match status" value="1"/>
</dbReference>
<keyword evidence="4" id="KW-0809">Transit peptide</keyword>
<organism evidence="7 8">
    <name type="scientific">Buddleja alternifolia</name>
    <dbReference type="NCBI Taxonomy" id="168488"/>
    <lineage>
        <taxon>Eukaryota</taxon>
        <taxon>Viridiplantae</taxon>
        <taxon>Streptophyta</taxon>
        <taxon>Embryophyta</taxon>
        <taxon>Tracheophyta</taxon>
        <taxon>Spermatophyta</taxon>
        <taxon>Magnoliopsida</taxon>
        <taxon>eudicotyledons</taxon>
        <taxon>Gunneridae</taxon>
        <taxon>Pentapetalae</taxon>
        <taxon>asterids</taxon>
        <taxon>lamiids</taxon>
        <taxon>Lamiales</taxon>
        <taxon>Scrophulariaceae</taxon>
        <taxon>Buddlejeae</taxon>
        <taxon>Buddleja</taxon>
    </lineage>
</organism>
<proteinExistence type="inferred from homology"/>
<dbReference type="GO" id="GO:0003729">
    <property type="term" value="F:mRNA binding"/>
    <property type="evidence" value="ECO:0007669"/>
    <property type="project" value="UniProtKB-ARBA"/>
</dbReference>
<dbReference type="EMBL" id="WHWC01000002">
    <property type="protein sequence ID" value="KAG8389572.1"/>
    <property type="molecule type" value="Genomic_DNA"/>
</dbReference>
<dbReference type="InterPro" id="IPR011990">
    <property type="entry name" value="TPR-like_helical_dom_sf"/>
</dbReference>
<comment type="caution">
    <text evidence="7">The sequence shown here is derived from an EMBL/GenBank/DDBJ whole genome shotgun (WGS) entry which is preliminary data.</text>
</comment>
<keyword evidence="8" id="KW-1185">Reference proteome</keyword>
<evidence type="ECO:0000256" key="5">
    <source>
        <dbReference type="ARBA" id="ARBA00023128"/>
    </source>
</evidence>
<feature type="repeat" description="PPR" evidence="6">
    <location>
        <begin position="132"/>
        <end position="166"/>
    </location>
</feature>
<dbReference type="FunFam" id="1.25.40.10:FF:000385">
    <property type="entry name" value="Pentatricopeptide repeat-containing protein mitochondrial"/>
    <property type="match status" value="1"/>
</dbReference>
<keyword evidence="3" id="KW-0677">Repeat</keyword>
<feature type="repeat" description="PPR" evidence="6">
    <location>
        <begin position="202"/>
        <end position="236"/>
    </location>
</feature>
<dbReference type="Proteomes" id="UP000826271">
    <property type="component" value="Unassembled WGS sequence"/>
</dbReference>
<evidence type="ECO:0000256" key="6">
    <source>
        <dbReference type="PROSITE-ProRule" id="PRU00708"/>
    </source>
</evidence>
<dbReference type="SUPFAM" id="SSF48452">
    <property type="entry name" value="TPR-like"/>
    <property type="match status" value="1"/>
</dbReference>
<evidence type="ECO:0000313" key="7">
    <source>
        <dbReference type="EMBL" id="KAG8389572.1"/>
    </source>
</evidence>
<evidence type="ECO:0000313" key="8">
    <source>
        <dbReference type="Proteomes" id="UP000826271"/>
    </source>
</evidence>
<protein>
    <recommendedName>
        <fullName evidence="9">Pentatricopeptide repeat-containing protein</fullName>
    </recommendedName>
</protein>
<dbReference type="PANTHER" id="PTHR45717">
    <property type="entry name" value="OS12G0527900 PROTEIN"/>
    <property type="match status" value="1"/>
</dbReference>
<dbReference type="Pfam" id="PF13041">
    <property type="entry name" value="PPR_2"/>
    <property type="match status" value="1"/>
</dbReference>
<dbReference type="Gene3D" id="1.25.40.10">
    <property type="entry name" value="Tetratricopeptide repeat domain"/>
    <property type="match status" value="2"/>
</dbReference>
<name>A0AAV6YAX9_9LAMI</name>
<evidence type="ECO:0000256" key="2">
    <source>
        <dbReference type="ARBA" id="ARBA00007626"/>
    </source>
</evidence>